<dbReference type="SUPFAM" id="SSF53448">
    <property type="entry name" value="Nucleotide-diphospho-sugar transferases"/>
    <property type="match status" value="1"/>
</dbReference>
<dbReference type="Gene3D" id="3.90.550.10">
    <property type="entry name" value="Spore Coat Polysaccharide Biosynthesis Protein SpsA, Chain A"/>
    <property type="match status" value="1"/>
</dbReference>
<evidence type="ECO:0000256" key="2">
    <source>
        <dbReference type="ARBA" id="ARBA00022679"/>
    </source>
</evidence>
<evidence type="ECO:0000259" key="3">
    <source>
        <dbReference type="Pfam" id="PF00535"/>
    </source>
</evidence>
<protein>
    <submittedName>
        <fullName evidence="4">Cps25J</fullName>
    </submittedName>
    <submittedName>
        <fullName evidence="5">Putative glycosyltransferase</fullName>
    </submittedName>
</protein>
<dbReference type="PANTHER" id="PTHR22916">
    <property type="entry name" value="GLYCOSYLTRANSFERASE"/>
    <property type="match status" value="1"/>
</dbReference>
<proteinExistence type="predicted"/>
<dbReference type="RefSeq" id="WP_024395933.1">
    <property type="nucleotide sequence ID" value="NZ_CEDO01000103.1"/>
</dbReference>
<keyword evidence="2 5" id="KW-0808">Transferase</keyword>
<dbReference type="EMBL" id="JF273656">
    <property type="protein sequence ID" value="AEH57618.1"/>
    <property type="molecule type" value="Genomic_DNA"/>
</dbReference>
<gene>
    <name evidence="4" type="primary">cps25J</name>
</gene>
<keyword evidence="1" id="KW-0328">Glycosyltransferase</keyword>
<feature type="domain" description="Glycosyltransferase 2-like" evidence="3">
    <location>
        <begin position="5"/>
        <end position="130"/>
    </location>
</feature>
<dbReference type="PANTHER" id="PTHR22916:SF51">
    <property type="entry name" value="GLYCOSYLTRANSFERASE EPSH-RELATED"/>
    <property type="match status" value="1"/>
</dbReference>
<dbReference type="EMBL" id="BR001011">
    <property type="protein sequence ID" value="FAA01092.1"/>
    <property type="molecule type" value="Genomic_DNA"/>
</dbReference>
<evidence type="ECO:0000313" key="5">
    <source>
        <dbReference type="EMBL" id="FAA01092.1"/>
    </source>
</evidence>
<name>G8DUB7_STRSU</name>
<sequence>MDKISVIVPVYNVEKYLERCINSLLDQTYSNLEIILVDDGSTDRSGQICDQYKNRDNFVVIHKENAGLGMARNTGLDVATGKYIIFVDSDDYIDDDMIQSLYEEIQRTGADTCIGGFKRVYANHTDVLKTELPRKEYIGKEVCTELLPMMFGRVEGLPSVEMSVWKVIFSNDIIKKHRLRFPSEREFISEDIIFDTEYYPLSQKVCISPTVGYNYCDNEDSLTTRYNKERFNKQVILYNELEKRVTELGIRDLAIERMYSTLVAIARYSIKLEVKFSGQNGREESYTHIQNICNNETLQTVLSEQNQSTVRLQSRMINYLIRYKMINLLVFVMMIKNKIGI</sequence>
<reference evidence="5" key="2">
    <citation type="journal article" date="2013" name="Appl. Environ. Microbiol.">
        <title>Genetic analysis of capsular polysaccharide synthesis gene clusters from all serotypes of Streptococcus suis: potential mechanisms for generation of capsular variation.</title>
        <authorList>
            <person name="Okura M."/>
            <person name="Takamatsu D."/>
            <person name="Maruyama F."/>
            <person name="Nozawa T."/>
            <person name="Nakagawa I."/>
            <person name="Osaki M."/>
            <person name="Sekizaki T."/>
            <person name="Gottschalk M."/>
            <person name="Kumagai Y."/>
            <person name="Hamada S."/>
        </authorList>
    </citation>
    <scope>NUCLEOTIDE SEQUENCE</scope>
    <source>
        <strain evidence="5">89-3576-3</strain>
    </source>
</reference>
<accession>G8DUB7</accession>
<dbReference type="GO" id="GO:0016757">
    <property type="term" value="F:glycosyltransferase activity"/>
    <property type="evidence" value="ECO:0007669"/>
    <property type="project" value="UniProtKB-KW"/>
</dbReference>
<dbReference type="CDD" id="cd00761">
    <property type="entry name" value="Glyco_tranf_GTA_type"/>
    <property type="match status" value="1"/>
</dbReference>
<evidence type="ECO:0000313" key="4">
    <source>
        <dbReference type="EMBL" id="AEH57618.1"/>
    </source>
</evidence>
<dbReference type="InterPro" id="IPR001173">
    <property type="entry name" value="Glyco_trans_2-like"/>
</dbReference>
<dbReference type="InterPro" id="IPR029044">
    <property type="entry name" value="Nucleotide-diphossugar_trans"/>
</dbReference>
<organism evidence="4">
    <name type="scientific">Streptococcus suis</name>
    <dbReference type="NCBI Taxonomy" id="1307"/>
    <lineage>
        <taxon>Bacteria</taxon>
        <taxon>Bacillati</taxon>
        <taxon>Bacillota</taxon>
        <taxon>Bacilli</taxon>
        <taxon>Lactobacillales</taxon>
        <taxon>Streptococcaceae</taxon>
        <taxon>Streptococcus</taxon>
    </lineage>
</organism>
<reference evidence="4" key="1">
    <citation type="journal article" date="2011" name="FEMS Microbiol. Lett.">
        <title>Genetic analysis of the capsular polysaccharide synthesis locus in 15 Streptococcus suis serotypes.</title>
        <authorList>
            <person name="Wang K."/>
            <person name="Fan W."/>
            <person name="Cai L."/>
            <person name="Huang B."/>
            <person name="Lu C."/>
        </authorList>
    </citation>
    <scope>NUCLEOTIDE SEQUENCE</scope>
    <source>
        <strain evidence="4">89-3576-3</strain>
    </source>
</reference>
<dbReference type="Pfam" id="PF00535">
    <property type="entry name" value="Glycos_transf_2"/>
    <property type="match status" value="1"/>
</dbReference>
<evidence type="ECO:0000256" key="1">
    <source>
        <dbReference type="ARBA" id="ARBA00022676"/>
    </source>
</evidence>
<dbReference type="AlphaFoldDB" id="G8DUB7"/>